<evidence type="ECO:0000256" key="4">
    <source>
        <dbReference type="ARBA" id="ARBA00022679"/>
    </source>
</evidence>
<protein>
    <recommendedName>
        <fullName evidence="6">Aminotransferase class I/classII large domain-containing protein</fullName>
    </recommendedName>
</protein>
<evidence type="ECO:0000256" key="2">
    <source>
        <dbReference type="ARBA" id="ARBA00007441"/>
    </source>
</evidence>
<feature type="non-terminal residue" evidence="7">
    <location>
        <position position="273"/>
    </location>
</feature>
<reference evidence="7" key="1">
    <citation type="journal article" date="2014" name="Front. Microbiol.">
        <title>High frequency of phylogenetically diverse reductive dehalogenase-homologous genes in deep subseafloor sedimentary metagenomes.</title>
        <authorList>
            <person name="Kawai M."/>
            <person name="Futagami T."/>
            <person name="Toyoda A."/>
            <person name="Takaki Y."/>
            <person name="Nishi S."/>
            <person name="Hori S."/>
            <person name="Arai W."/>
            <person name="Tsubouchi T."/>
            <person name="Morono Y."/>
            <person name="Uchiyama I."/>
            <person name="Ito T."/>
            <person name="Fujiyama A."/>
            <person name="Inagaki F."/>
            <person name="Takami H."/>
        </authorList>
    </citation>
    <scope>NUCLEOTIDE SEQUENCE</scope>
    <source>
        <strain evidence="7">Expedition CK06-06</strain>
    </source>
</reference>
<dbReference type="AlphaFoldDB" id="X1CX34"/>
<evidence type="ECO:0000256" key="1">
    <source>
        <dbReference type="ARBA" id="ARBA00001933"/>
    </source>
</evidence>
<name>X1CX34_9ZZZZ</name>
<dbReference type="Gene3D" id="3.40.640.10">
    <property type="entry name" value="Type I PLP-dependent aspartate aminotransferase-like (Major domain)"/>
    <property type="match status" value="1"/>
</dbReference>
<sequence length="273" mass="31504">MEFELVKKTPLYNALSEQGKRIYLPQGVFHWSGRAKKEAEIMGTLGSAFGYEKDFIEGGSSEWVPFYLEDIKKYTKLSINEVVPYPQISGLEELKTLWKKWVIKKSKYVEDSELDKLNRLKDFITTPVVTAGLTNAIFLCCTLLLNPGEFIISPNKRWGNYDNIIEKLIGAKIKSFEFFTENKFNTQGLKNAIYEISENQEKIILILGFPNNPTGYIPNKEEMEELINTLRQIQKNISKPIIVLVDDAYEPYVYSENVIKSSIFYALHELEED</sequence>
<comment type="similarity">
    <text evidence="2">Belongs to the class-I pyridoxal-phosphate-dependent aminotransferase family.</text>
</comment>
<dbReference type="InterPro" id="IPR015421">
    <property type="entry name" value="PyrdxlP-dep_Trfase_major"/>
</dbReference>
<evidence type="ECO:0000256" key="5">
    <source>
        <dbReference type="ARBA" id="ARBA00022898"/>
    </source>
</evidence>
<dbReference type="InterPro" id="IPR050596">
    <property type="entry name" value="AspAT/PAT-like"/>
</dbReference>
<dbReference type="PANTHER" id="PTHR46383">
    <property type="entry name" value="ASPARTATE AMINOTRANSFERASE"/>
    <property type="match status" value="1"/>
</dbReference>
<organism evidence="7">
    <name type="scientific">marine sediment metagenome</name>
    <dbReference type="NCBI Taxonomy" id="412755"/>
    <lineage>
        <taxon>unclassified sequences</taxon>
        <taxon>metagenomes</taxon>
        <taxon>ecological metagenomes</taxon>
    </lineage>
</organism>
<accession>X1CX34</accession>
<dbReference type="SUPFAM" id="SSF53383">
    <property type="entry name" value="PLP-dependent transferases"/>
    <property type="match status" value="1"/>
</dbReference>
<dbReference type="GO" id="GO:0008483">
    <property type="term" value="F:transaminase activity"/>
    <property type="evidence" value="ECO:0007669"/>
    <property type="project" value="UniProtKB-KW"/>
</dbReference>
<dbReference type="InterPro" id="IPR015424">
    <property type="entry name" value="PyrdxlP-dep_Trfase"/>
</dbReference>
<dbReference type="PANTHER" id="PTHR46383:SF1">
    <property type="entry name" value="ASPARTATE AMINOTRANSFERASE"/>
    <property type="match status" value="1"/>
</dbReference>
<keyword evidence="3" id="KW-0032">Aminotransferase</keyword>
<comment type="caution">
    <text evidence="7">The sequence shown here is derived from an EMBL/GenBank/DDBJ whole genome shotgun (WGS) entry which is preliminary data.</text>
</comment>
<proteinExistence type="inferred from homology"/>
<dbReference type="EMBL" id="BART01010430">
    <property type="protein sequence ID" value="GAG88781.1"/>
    <property type="molecule type" value="Genomic_DNA"/>
</dbReference>
<dbReference type="InterPro" id="IPR004839">
    <property type="entry name" value="Aminotransferase_I/II_large"/>
</dbReference>
<keyword evidence="5" id="KW-0663">Pyridoxal phosphate</keyword>
<evidence type="ECO:0000256" key="3">
    <source>
        <dbReference type="ARBA" id="ARBA00022576"/>
    </source>
</evidence>
<dbReference type="GO" id="GO:0006520">
    <property type="term" value="P:amino acid metabolic process"/>
    <property type="evidence" value="ECO:0007669"/>
    <property type="project" value="InterPro"/>
</dbReference>
<dbReference type="Pfam" id="PF00155">
    <property type="entry name" value="Aminotran_1_2"/>
    <property type="match status" value="1"/>
</dbReference>
<evidence type="ECO:0000313" key="7">
    <source>
        <dbReference type="EMBL" id="GAG88781.1"/>
    </source>
</evidence>
<feature type="domain" description="Aminotransferase class I/classII large" evidence="6">
    <location>
        <begin position="85"/>
        <end position="257"/>
    </location>
</feature>
<gene>
    <name evidence="7" type="ORF">S01H4_22680</name>
</gene>
<keyword evidence="4" id="KW-0808">Transferase</keyword>
<evidence type="ECO:0000259" key="6">
    <source>
        <dbReference type="Pfam" id="PF00155"/>
    </source>
</evidence>
<dbReference type="GO" id="GO:0030170">
    <property type="term" value="F:pyridoxal phosphate binding"/>
    <property type="evidence" value="ECO:0007669"/>
    <property type="project" value="InterPro"/>
</dbReference>
<comment type="cofactor">
    <cofactor evidence="1">
        <name>pyridoxal 5'-phosphate</name>
        <dbReference type="ChEBI" id="CHEBI:597326"/>
    </cofactor>
</comment>